<comment type="caution">
    <text evidence="1">The sequence shown here is derived from an EMBL/GenBank/DDBJ whole genome shotgun (WGS) entry which is preliminary data.</text>
</comment>
<keyword evidence="2" id="KW-1185">Reference proteome</keyword>
<reference evidence="2" key="1">
    <citation type="journal article" date="2019" name="Int. J. Syst. Evol. Microbiol.">
        <title>The Global Catalogue of Microorganisms (GCM) 10K type strain sequencing project: providing services to taxonomists for standard genome sequencing and annotation.</title>
        <authorList>
            <consortium name="The Broad Institute Genomics Platform"/>
            <consortium name="The Broad Institute Genome Sequencing Center for Infectious Disease"/>
            <person name="Wu L."/>
            <person name="Ma J."/>
        </authorList>
    </citation>
    <scope>NUCLEOTIDE SEQUENCE [LARGE SCALE GENOMIC DNA]</scope>
    <source>
        <strain evidence="2">CGMCC 1.10759</strain>
    </source>
</reference>
<evidence type="ECO:0000313" key="2">
    <source>
        <dbReference type="Proteomes" id="UP001595904"/>
    </source>
</evidence>
<proteinExistence type="predicted"/>
<name>A0ABV8T5P1_9GAMM</name>
<dbReference type="Proteomes" id="UP001595904">
    <property type="component" value="Unassembled WGS sequence"/>
</dbReference>
<sequence length="211" mass="22745">MMERKHLTLVCGVGLLLAGLSGCDDTPNPTFAQEVKDKYAAASGDPYQSLQNVPRQYRYMRNEPGMRPTAAQQETLGLRSSLKSLLEKLGREPAMPALDAAASECGALYEKAQAFATPGAQPDVEGATGLYKQLAGCRSQAMSIEDKSDDEVAARARLLRRFASAHMVLVSVALVAQGAEQEGLALWTESEQLAGKDKPDFKINARMLGNQ</sequence>
<gene>
    <name evidence="1" type="ORF">ACFPN2_32120</name>
</gene>
<accession>A0ABV8T5P1</accession>
<dbReference type="RefSeq" id="WP_380604372.1">
    <property type="nucleotide sequence ID" value="NZ_JBHSDU010000015.1"/>
</dbReference>
<dbReference type="PROSITE" id="PS51257">
    <property type="entry name" value="PROKAR_LIPOPROTEIN"/>
    <property type="match status" value="1"/>
</dbReference>
<dbReference type="EMBL" id="JBHSDU010000015">
    <property type="protein sequence ID" value="MFC4313764.1"/>
    <property type="molecule type" value="Genomic_DNA"/>
</dbReference>
<evidence type="ECO:0000313" key="1">
    <source>
        <dbReference type="EMBL" id="MFC4313764.1"/>
    </source>
</evidence>
<evidence type="ECO:0008006" key="3">
    <source>
        <dbReference type="Google" id="ProtNLM"/>
    </source>
</evidence>
<organism evidence="1 2">
    <name type="scientific">Steroidobacter flavus</name>
    <dbReference type="NCBI Taxonomy" id="1842136"/>
    <lineage>
        <taxon>Bacteria</taxon>
        <taxon>Pseudomonadati</taxon>
        <taxon>Pseudomonadota</taxon>
        <taxon>Gammaproteobacteria</taxon>
        <taxon>Steroidobacterales</taxon>
        <taxon>Steroidobacteraceae</taxon>
        <taxon>Steroidobacter</taxon>
    </lineage>
</organism>
<protein>
    <recommendedName>
        <fullName evidence="3">Lipoprotein</fullName>
    </recommendedName>
</protein>